<proteinExistence type="predicted"/>
<evidence type="ECO:0008006" key="4">
    <source>
        <dbReference type="Google" id="ProtNLM"/>
    </source>
</evidence>
<dbReference type="EnsemblMetazoa" id="XM_022804487">
    <property type="protein sequence ID" value="XP_022660222"/>
    <property type="gene ID" value="LOC111249975"/>
</dbReference>
<organism evidence="2 3">
    <name type="scientific">Varroa destructor</name>
    <name type="common">Honeybee mite</name>
    <dbReference type="NCBI Taxonomy" id="109461"/>
    <lineage>
        <taxon>Eukaryota</taxon>
        <taxon>Metazoa</taxon>
        <taxon>Ecdysozoa</taxon>
        <taxon>Arthropoda</taxon>
        <taxon>Chelicerata</taxon>
        <taxon>Arachnida</taxon>
        <taxon>Acari</taxon>
        <taxon>Parasitiformes</taxon>
        <taxon>Mesostigmata</taxon>
        <taxon>Gamasina</taxon>
        <taxon>Dermanyssoidea</taxon>
        <taxon>Varroidae</taxon>
        <taxon>Varroa</taxon>
    </lineage>
</organism>
<dbReference type="Proteomes" id="UP000594260">
    <property type="component" value="Unplaced"/>
</dbReference>
<protein>
    <recommendedName>
        <fullName evidence="4">Sushi domain-containing protein</fullName>
    </recommendedName>
</protein>
<evidence type="ECO:0000313" key="2">
    <source>
        <dbReference type="EnsemblMetazoa" id="XP_022660222"/>
    </source>
</evidence>
<evidence type="ECO:0000256" key="1">
    <source>
        <dbReference type="SAM" id="SignalP"/>
    </source>
</evidence>
<dbReference type="InParanoid" id="A0A7M7K1F1"/>
<feature type="chain" id="PRO_5029445741" description="Sushi domain-containing protein" evidence="1">
    <location>
        <begin position="24"/>
        <end position="317"/>
    </location>
</feature>
<dbReference type="GeneID" id="111249975"/>
<dbReference type="AlphaFoldDB" id="A0A7M7K1F1"/>
<accession>A0A7M7K1F1</accession>
<keyword evidence="3" id="KW-1185">Reference proteome</keyword>
<reference evidence="2" key="1">
    <citation type="submission" date="2021-01" db="UniProtKB">
        <authorList>
            <consortium name="EnsemblMetazoa"/>
        </authorList>
    </citation>
    <scope>IDENTIFICATION</scope>
</reference>
<feature type="signal peptide" evidence="1">
    <location>
        <begin position="1"/>
        <end position="23"/>
    </location>
</feature>
<dbReference type="RefSeq" id="XP_022660222.1">
    <property type="nucleotide sequence ID" value="XM_022804487.1"/>
</dbReference>
<dbReference type="KEGG" id="vde:111249975"/>
<sequence>MAHGIFWSRAVVAVLALAASYHGATHEVRLSDRHSFSCGTPPYCTGLVGAPNKGTLLCYCQVIPKGRRLQLQFQASCARSVWHITNTGSLCPEIQHSCAEKPILPKGYLVEELPNGDLNYTCWSSRNSRPVGNFILSTCFRGKWTRDSLPNCERIDCGRKRVALDPPLQSDLLRNFIQPGYLQNEDSVEFSPVDHSSRKYIRRKPHNPDAYGQLQAGGYRHWDQTYKSDGSTFQPRNDYLDVREKRQLTHQASCGPPPYRLNERVVDFGYYADFYCCFGNHWHFTGRALCLNNLWVSVPSECGIGAPGRLQWCSLEF</sequence>
<keyword evidence="1" id="KW-0732">Signal</keyword>
<name>A0A7M7K1F1_VARDE</name>
<evidence type="ECO:0000313" key="3">
    <source>
        <dbReference type="Proteomes" id="UP000594260"/>
    </source>
</evidence>